<dbReference type="EMBL" id="JBEFKJ010000018">
    <property type="protein sequence ID" value="KAL2041125.1"/>
    <property type="molecule type" value="Genomic_DNA"/>
</dbReference>
<keyword evidence="3" id="KW-1185">Reference proteome</keyword>
<protein>
    <submittedName>
        <fullName evidence="2">Uncharacterized protein</fullName>
    </submittedName>
</protein>
<comment type="caution">
    <text evidence="2">The sequence shown here is derived from an EMBL/GenBank/DDBJ whole genome shotgun (WGS) entry which is preliminary data.</text>
</comment>
<reference evidence="2 3" key="1">
    <citation type="submission" date="2024-09" db="EMBL/GenBank/DDBJ databases">
        <title>Rethinking Asexuality: The Enigmatic Case of Functional Sexual Genes in Lepraria (Stereocaulaceae).</title>
        <authorList>
            <person name="Doellman M."/>
            <person name="Sun Y."/>
            <person name="Barcenas-Pena A."/>
            <person name="Lumbsch H.T."/>
            <person name="Grewe F."/>
        </authorList>
    </citation>
    <scope>NUCLEOTIDE SEQUENCE [LARGE SCALE GENOMIC DNA]</scope>
    <source>
        <strain evidence="2 3">Mercado 3170</strain>
    </source>
</reference>
<organism evidence="2 3">
    <name type="scientific">Stereocaulon virgatum</name>
    <dbReference type="NCBI Taxonomy" id="373712"/>
    <lineage>
        <taxon>Eukaryota</taxon>
        <taxon>Fungi</taxon>
        <taxon>Dikarya</taxon>
        <taxon>Ascomycota</taxon>
        <taxon>Pezizomycotina</taxon>
        <taxon>Lecanoromycetes</taxon>
        <taxon>OSLEUM clade</taxon>
        <taxon>Lecanoromycetidae</taxon>
        <taxon>Lecanorales</taxon>
        <taxon>Lecanorineae</taxon>
        <taxon>Stereocaulaceae</taxon>
        <taxon>Stereocaulon</taxon>
    </lineage>
</organism>
<feature type="region of interest" description="Disordered" evidence="1">
    <location>
        <begin position="32"/>
        <end position="82"/>
    </location>
</feature>
<sequence>MVEAIAQGVTQKRNSELFDAQHKAGIFLKTLNDDPRYRHGSSDKGNLNTVSTTNCKSKAKRAGVCAPASPPKPDEGPKNAAGANIDLSDILKQNELSSDTKLQDTLFGSGKDSDSKTTVFKAEEALKTFTTVGKDALVALGVAGDLVGVAFVILDFVDLLSLPVSPLRNFNDTLPLIRTDQLSRSALPLAFQAPKVPPHRRDVQQIIQ</sequence>
<accession>A0ABR4A6M5</accession>
<evidence type="ECO:0000256" key="1">
    <source>
        <dbReference type="SAM" id="MobiDB-lite"/>
    </source>
</evidence>
<feature type="compositionally biased region" description="Basic and acidic residues" evidence="1">
    <location>
        <begin position="32"/>
        <end position="42"/>
    </location>
</feature>
<dbReference type="Proteomes" id="UP001590950">
    <property type="component" value="Unassembled WGS sequence"/>
</dbReference>
<feature type="compositionally biased region" description="Polar residues" evidence="1">
    <location>
        <begin position="43"/>
        <end position="56"/>
    </location>
</feature>
<evidence type="ECO:0000313" key="3">
    <source>
        <dbReference type="Proteomes" id="UP001590950"/>
    </source>
</evidence>
<gene>
    <name evidence="2" type="ORF">N7G274_006069</name>
</gene>
<name>A0ABR4A6M5_9LECA</name>
<evidence type="ECO:0000313" key="2">
    <source>
        <dbReference type="EMBL" id="KAL2041125.1"/>
    </source>
</evidence>
<proteinExistence type="predicted"/>